<dbReference type="Gene3D" id="3.10.129.10">
    <property type="entry name" value="Hotdog Thioesterase"/>
    <property type="match status" value="1"/>
</dbReference>
<protein>
    <submittedName>
        <fullName evidence="1">Acyl-CoA thioesterase</fullName>
    </submittedName>
</protein>
<evidence type="ECO:0000313" key="2">
    <source>
        <dbReference type="Proteomes" id="UP000308444"/>
    </source>
</evidence>
<accession>A0A9X9ADX2</accession>
<sequence length="38" mass="4422">MEKKFMRESKAIKTTRVFPNDLNNHQTLFGGKLLAEID</sequence>
<dbReference type="InterPro" id="IPR029069">
    <property type="entry name" value="HotDog_dom_sf"/>
</dbReference>
<feature type="non-terminal residue" evidence="1">
    <location>
        <position position="38"/>
    </location>
</feature>
<proteinExistence type="predicted"/>
<comment type="caution">
    <text evidence="1">The sequence shown here is derived from an EMBL/GenBank/DDBJ whole genome shotgun (WGS) entry which is preliminary data.</text>
</comment>
<name>A0A9X9ADX2_BACCE</name>
<organism evidence="1 2">
    <name type="scientific">Bacillus cereus</name>
    <dbReference type="NCBI Taxonomy" id="1396"/>
    <lineage>
        <taxon>Bacteria</taxon>
        <taxon>Bacillati</taxon>
        <taxon>Bacillota</taxon>
        <taxon>Bacilli</taxon>
        <taxon>Bacillales</taxon>
        <taxon>Bacillaceae</taxon>
        <taxon>Bacillus</taxon>
        <taxon>Bacillus cereus group</taxon>
    </lineage>
</organism>
<dbReference type="SUPFAM" id="SSF54637">
    <property type="entry name" value="Thioesterase/thiol ester dehydrase-isomerase"/>
    <property type="match status" value="1"/>
</dbReference>
<dbReference type="AlphaFoldDB" id="A0A9X9ADX2"/>
<evidence type="ECO:0000313" key="1">
    <source>
        <dbReference type="EMBL" id="TKJ08397.1"/>
    </source>
</evidence>
<dbReference type="EMBL" id="SZOH01000050">
    <property type="protein sequence ID" value="TKJ08397.1"/>
    <property type="molecule type" value="Genomic_DNA"/>
</dbReference>
<gene>
    <name evidence="1" type="ORF">FC695_01155</name>
</gene>
<reference evidence="1 2" key="1">
    <citation type="journal article" date="2019" name="Environ. Microbiol.">
        <title>An active ?-lactamase is a part of an orchestrated cell wall stress resistance network of Bacillus subtilis and related rhizosphere species.</title>
        <authorList>
            <person name="Bucher T."/>
            <person name="Keren-Paz A."/>
            <person name="Hausser J."/>
            <person name="Olender T."/>
            <person name="Cytryn E."/>
            <person name="Kolodkin-Gal I."/>
        </authorList>
    </citation>
    <scope>NUCLEOTIDE SEQUENCE [LARGE SCALE GENOMIC DNA]</scope>
    <source>
        <strain evidence="1 2">I32</strain>
    </source>
</reference>
<dbReference type="Proteomes" id="UP000308444">
    <property type="component" value="Unassembled WGS sequence"/>
</dbReference>